<dbReference type="Pfam" id="PF04984">
    <property type="entry name" value="Phage_sheath_1"/>
    <property type="match status" value="1"/>
</dbReference>
<evidence type="ECO:0000313" key="6">
    <source>
        <dbReference type="Proteomes" id="UP000198870"/>
    </source>
</evidence>
<sequence>MSKTFLHGIETIEIDGGTRPIRTVKSAVIGLIGTAPEADDTLFPVNTPVLIPGTPRAAQPLGDKGTLKVALDAIFDQAGAMVVVVRVDEGADDAATLTNVLGDAASGTGVHTFLAAESVVKASPRLLCAPGFTGTFNGGSSVNPVVAELQGLAEKMRAIVIADGPNTTAIDAIAYRETLGSDRVFVVDPGVKVWDPATKANAVQPASARVAGMIAKRDAEKGFWWSPSNQPVNGIVGTARPVAFHMSDPASEANRLNEKCVATIVQKNGYRLWGNRTTATDPTWAFLSVRRTADMIYESIEEAFLWAMDRPMSANLVLDIQESVGSYLRHLKAVGAILGGSCWLDPELNSKEQLMAGKLYLDFDIEPPAPLEHLTFRAHRDNGHYTELVNQVLSAS</sequence>
<organism evidence="5 6">
    <name type="scientific">Desulfoluna spongiiphila</name>
    <dbReference type="NCBI Taxonomy" id="419481"/>
    <lineage>
        <taxon>Bacteria</taxon>
        <taxon>Pseudomonadati</taxon>
        <taxon>Thermodesulfobacteriota</taxon>
        <taxon>Desulfobacteria</taxon>
        <taxon>Desulfobacterales</taxon>
        <taxon>Desulfolunaceae</taxon>
        <taxon>Desulfoluna</taxon>
    </lineage>
</organism>
<dbReference type="Gene3D" id="3.40.50.11780">
    <property type="match status" value="1"/>
</dbReference>
<dbReference type="InterPro" id="IPR054564">
    <property type="entry name" value="Gp18_domIII_N"/>
</dbReference>
<evidence type="ECO:0000256" key="1">
    <source>
        <dbReference type="ARBA" id="ARBA00008005"/>
    </source>
</evidence>
<reference evidence="5 6" key="1">
    <citation type="submission" date="2016-10" db="EMBL/GenBank/DDBJ databases">
        <authorList>
            <person name="de Groot N.N."/>
        </authorList>
    </citation>
    <scope>NUCLEOTIDE SEQUENCE [LARGE SCALE GENOMIC DNA]</scope>
    <source>
        <strain evidence="5 6">AA1</strain>
    </source>
</reference>
<feature type="domain" description="Tail sheath protein C-terminal" evidence="3">
    <location>
        <begin position="280"/>
        <end position="378"/>
    </location>
</feature>
<dbReference type="InterPro" id="IPR052042">
    <property type="entry name" value="Tail_sheath_structural"/>
</dbReference>
<dbReference type="OrthoDB" id="9767864at2"/>
<dbReference type="Pfam" id="PF22671">
    <property type="entry name" value="Gp18_domIII_N"/>
    <property type="match status" value="1"/>
</dbReference>
<evidence type="ECO:0000259" key="4">
    <source>
        <dbReference type="Pfam" id="PF22671"/>
    </source>
</evidence>
<dbReference type="InterPro" id="IPR020287">
    <property type="entry name" value="Tail_sheath_C"/>
</dbReference>
<dbReference type="EMBL" id="FMUX01000001">
    <property type="protein sequence ID" value="SCX75700.1"/>
    <property type="molecule type" value="Genomic_DNA"/>
</dbReference>
<feature type="domain" description="Tail sheath protein Gp18-like" evidence="4">
    <location>
        <begin position="28"/>
        <end position="87"/>
    </location>
</feature>
<dbReference type="AlphaFoldDB" id="A0A1G5ACQ4"/>
<keyword evidence="6" id="KW-1185">Reference proteome</keyword>
<dbReference type="RefSeq" id="WP_092207112.1">
    <property type="nucleotide sequence ID" value="NZ_FMUX01000001.1"/>
</dbReference>
<dbReference type="Proteomes" id="UP000198870">
    <property type="component" value="Unassembled WGS sequence"/>
</dbReference>
<gene>
    <name evidence="5" type="ORF">SAMN05216233_10156</name>
</gene>
<protein>
    <recommendedName>
        <fullName evidence="7">Tail sheath protein subtilisin-like domain-containing protein</fullName>
    </recommendedName>
</protein>
<evidence type="ECO:0008006" key="7">
    <source>
        <dbReference type="Google" id="ProtNLM"/>
    </source>
</evidence>
<evidence type="ECO:0000313" key="5">
    <source>
        <dbReference type="EMBL" id="SCX75700.1"/>
    </source>
</evidence>
<dbReference type="Pfam" id="PF17482">
    <property type="entry name" value="Phage_sheath_1C"/>
    <property type="match status" value="1"/>
</dbReference>
<evidence type="ECO:0000259" key="2">
    <source>
        <dbReference type="Pfam" id="PF04984"/>
    </source>
</evidence>
<dbReference type="STRING" id="419481.SAMN05216233_10156"/>
<dbReference type="PANTHER" id="PTHR35861">
    <property type="match status" value="1"/>
</dbReference>
<accession>A0A1G5ACQ4</accession>
<proteinExistence type="inferred from homology"/>
<evidence type="ECO:0000259" key="3">
    <source>
        <dbReference type="Pfam" id="PF17482"/>
    </source>
</evidence>
<comment type="similarity">
    <text evidence="1">Belongs to the myoviridae tail sheath protein family.</text>
</comment>
<name>A0A1G5ACQ4_9BACT</name>
<feature type="domain" description="Tail sheath protein subtilisin-like" evidence="2">
    <location>
        <begin position="111"/>
        <end position="278"/>
    </location>
</feature>
<dbReference type="PANTHER" id="PTHR35861:SF1">
    <property type="entry name" value="PHAGE TAIL SHEATH PROTEIN"/>
    <property type="match status" value="1"/>
</dbReference>
<dbReference type="InterPro" id="IPR035089">
    <property type="entry name" value="Phage_sheath_subtilisin"/>
</dbReference>